<dbReference type="AlphaFoldDB" id="U1GG07"/>
<dbReference type="OMA" id="WVPDFSF"/>
<dbReference type="OrthoDB" id="2157530at2759"/>
<evidence type="ECO:0000259" key="1">
    <source>
        <dbReference type="Pfam" id="PF06985"/>
    </source>
</evidence>
<accession>U1GG07</accession>
<sequence>MVAAEQEADEVANSYRYGSVPTRGIRLLEIPEISIDKPWPLNAYDLQDCPTYFALSYTWGPPLDTAKSRAEYGGVKRPLTLRTGNHSGRLSIELNLFEALEQLIAAGYTGRLWIDAICINQQDKLERSSQVALMGHIYSGCTRALVWLGRDTSNLGHFSWFHETLLPALEKHLDEGGLVSDFFQVVKMANSGEDTTARWRGYVLFYEQRRWFHRCWVMQEVALPPHVSMLCGSAYLDLEEICDLAMFLNDVASAVVPADWQLDHPGTELLTSHKVYAIGLRRVVCRLKDLRSIEWIPSVTGARNPCEMCVALFLSLLSGMRGYQATDPRDKVYAALGMATKFLPEGEDALMTPDYSLSVSEVYRRFAAFEIVKLPYVAVLSYVEDKSIRLLSDLPSWVPDFSPDIVGSAYASRFHDYPFNACVSESVGRYPRSITGHTLQLYGGYFDTVTTVVQGTDSYRQRTQPSLLAMEIRCLEICSQLLEFCSSLESRYVNGQRRLEALSSTLILQQIDGRPHSTETSQMFRYWLLAMLSVSWASLRLAPEAEPLFQKCCKALQNLEEAQDGTLPSEGGIVDYSRMHLTREVNVLERVPSDALPEDIPPRTVKNNVWDNYRLYDRGLHKGLFLGQRLCKTSTGCIGLGPPSMRPGDQVHFICDATVPFVLRPEPVVSRFTLMGETYLHGFMNGEVLRTDFKDRIEPVHLV</sequence>
<dbReference type="InterPro" id="IPR010730">
    <property type="entry name" value="HET"/>
</dbReference>
<dbReference type="Pfam" id="PF26639">
    <property type="entry name" value="Het-6_barrel"/>
    <property type="match status" value="1"/>
</dbReference>
<dbReference type="eggNOG" id="ENOG502RUHV">
    <property type="taxonomic scope" value="Eukaryota"/>
</dbReference>
<dbReference type="Pfam" id="PF06985">
    <property type="entry name" value="HET"/>
    <property type="match status" value="1"/>
</dbReference>
<feature type="domain" description="Heterokaryon incompatibility" evidence="1">
    <location>
        <begin position="52"/>
        <end position="220"/>
    </location>
</feature>
<dbReference type="RefSeq" id="XP_007803734.1">
    <property type="nucleotide sequence ID" value="XM_007805543.1"/>
</dbReference>
<gene>
    <name evidence="2" type="ORF">EPUS_02542</name>
</gene>
<evidence type="ECO:0000313" key="3">
    <source>
        <dbReference type="Proteomes" id="UP000019373"/>
    </source>
</evidence>
<dbReference type="HOGENOM" id="CLU_004184_7_0_1"/>
<organism evidence="2 3">
    <name type="scientific">Endocarpon pusillum (strain Z07020 / HMAS-L-300199)</name>
    <name type="common">Lichen-forming fungus</name>
    <dbReference type="NCBI Taxonomy" id="1263415"/>
    <lineage>
        <taxon>Eukaryota</taxon>
        <taxon>Fungi</taxon>
        <taxon>Dikarya</taxon>
        <taxon>Ascomycota</taxon>
        <taxon>Pezizomycotina</taxon>
        <taxon>Eurotiomycetes</taxon>
        <taxon>Chaetothyriomycetidae</taxon>
        <taxon>Verrucariales</taxon>
        <taxon>Verrucariaceae</taxon>
        <taxon>Endocarpon</taxon>
    </lineage>
</organism>
<name>U1GG07_ENDPU</name>
<proteinExistence type="predicted"/>
<dbReference type="EMBL" id="KE721301">
    <property type="protein sequence ID" value="ERF70676.1"/>
    <property type="molecule type" value="Genomic_DNA"/>
</dbReference>
<reference evidence="3" key="1">
    <citation type="journal article" date="2014" name="BMC Genomics">
        <title>Genome characteristics reveal the impact of lichenization on lichen-forming fungus Endocarpon pusillum Hedwig (Verrucariales, Ascomycota).</title>
        <authorList>
            <person name="Wang Y.-Y."/>
            <person name="Liu B."/>
            <person name="Zhang X.-Y."/>
            <person name="Zhou Q.-M."/>
            <person name="Zhang T."/>
            <person name="Li H."/>
            <person name="Yu Y.-F."/>
            <person name="Zhang X.-L."/>
            <person name="Hao X.-Y."/>
            <person name="Wang M."/>
            <person name="Wang L."/>
            <person name="Wei J.-C."/>
        </authorList>
    </citation>
    <scope>NUCLEOTIDE SEQUENCE [LARGE SCALE GENOMIC DNA]</scope>
    <source>
        <strain evidence="3">Z07020 / HMAS-L-300199</strain>
    </source>
</reference>
<evidence type="ECO:0000313" key="2">
    <source>
        <dbReference type="EMBL" id="ERF70676.1"/>
    </source>
</evidence>
<keyword evidence="3" id="KW-1185">Reference proteome</keyword>
<dbReference type="GeneID" id="19237595"/>
<dbReference type="PANTHER" id="PTHR24148:SF73">
    <property type="entry name" value="HET DOMAIN PROTEIN (AFU_ORTHOLOGUE AFUA_8G01020)"/>
    <property type="match status" value="1"/>
</dbReference>
<dbReference type="InterPro" id="IPR052895">
    <property type="entry name" value="HetReg/Transcr_Mod"/>
</dbReference>
<dbReference type="PANTHER" id="PTHR24148">
    <property type="entry name" value="ANKYRIN REPEAT DOMAIN-CONTAINING PROTEIN 39 HOMOLOG-RELATED"/>
    <property type="match status" value="1"/>
</dbReference>
<dbReference type="Proteomes" id="UP000019373">
    <property type="component" value="Unassembled WGS sequence"/>
</dbReference>
<protein>
    <recommendedName>
        <fullName evidence="1">Heterokaryon incompatibility domain-containing protein</fullName>
    </recommendedName>
</protein>